<name>A0AAV5V9K5_9BILA</name>
<feature type="non-terminal residue" evidence="3">
    <location>
        <position position="1"/>
    </location>
</feature>
<dbReference type="AlphaFoldDB" id="A0AAV5V9K5"/>
<evidence type="ECO:0000313" key="3">
    <source>
        <dbReference type="EMBL" id="GMT16099.1"/>
    </source>
</evidence>
<feature type="region of interest" description="Disordered" evidence="1">
    <location>
        <begin position="72"/>
        <end position="92"/>
    </location>
</feature>
<evidence type="ECO:0000256" key="1">
    <source>
        <dbReference type="SAM" id="MobiDB-lite"/>
    </source>
</evidence>
<evidence type="ECO:0000313" key="4">
    <source>
        <dbReference type="Proteomes" id="UP001432322"/>
    </source>
</evidence>
<sequence>LLGPIVCILVESAVRLDSREFMPIMLVIMGFHSIVHSLTLILSTKSFRMALTRMKMEGIEISGKVLRIEGARPVTSRSGTSQPTKLQIATNK</sequence>
<accession>A0AAV5V9K5</accession>
<evidence type="ECO:0008006" key="5">
    <source>
        <dbReference type="Google" id="ProtNLM"/>
    </source>
</evidence>
<protein>
    <recommendedName>
        <fullName evidence="5">G protein-coupled receptor</fullName>
    </recommendedName>
</protein>
<dbReference type="EMBL" id="BTSY01000002">
    <property type="protein sequence ID" value="GMT16099.1"/>
    <property type="molecule type" value="Genomic_DNA"/>
</dbReference>
<keyword evidence="2" id="KW-0812">Transmembrane</keyword>
<gene>
    <name evidence="3" type="ORF">PFISCL1PPCAC_7396</name>
</gene>
<feature type="non-terminal residue" evidence="3">
    <location>
        <position position="92"/>
    </location>
</feature>
<feature type="compositionally biased region" description="Polar residues" evidence="1">
    <location>
        <begin position="75"/>
        <end position="92"/>
    </location>
</feature>
<comment type="caution">
    <text evidence="3">The sequence shown here is derived from an EMBL/GenBank/DDBJ whole genome shotgun (WGS) entry which is preliminary data.</text>
</comment>
<feature type="transmembrane region" description="Helical" evidence="2">
    <location>
        <begin position="21"/>
        <end position="44"/>
    </location>
</feature>
<reference evidence="3" key="1">
    <citation type="submission" date="2023-10" db="EMBL/GenBank/DDBJ databases">
        <title>Genome assembly of Pristionchus species.</title>
        <authorList>
            <person name="Yoshida K."/>
            <person name="Sommer R.J."/>
        </authorList>
    </citation>
    <scope>NUCLEOTIDE SEQUENCE</scope>
    <source>
        <strain evidence="3">RS5133</strain>
    </source>
</reference>
<keyword evidence="4" id="KW-1185">Reference proteome</keyword>
<keyword evidence="2" id="KW-0472">Membrane</keyword>
<evidence type="ECO:0000256" key="2">
    <source>
        <dbReference type="SAM" id="Phobius"/>
    </source>
</evidence>
<dbReference type="Proteomes" id="UP001432322">
    <property type="component" value="Unassembled WGS sequence"/>
</dbReference>
<proteinExistence type="predicted"/>
<keyword evidence="2" id="KW-1133">Transmembrane helix</keyword>
<organism evidence="3 4">
    <name type="scientific">Pristionchus fissidentatus</name>
    <dbReference type="NCBI Taxonomy" id="1538716"/>
    <lineage>
        <taxon>Eukaryota</taxon>
        <taxon>Metazoa</taxon>
        <taxon>Ecdysozoa</taxon>
        <taxon>Nematoda</taxon>
        <taxon>Chromadorea</taxon>
        <taxon>Rhabditida</taxon>
        <taxon>Rhabditina</taxon>
        <taxon>Diplogasteromorpha</taxon>
        <taxon>Diplogasteroidea</taxon>
        <taxon>Neodiplogasteridae</taxon>
        <taxon>Pristionchus</taxon>
    </lineage>
</organism>